<dbReference type="PATRIC" id="fig|1706436.3.peg.1217"/>
<accession>A0A150IJJ1</accession>
<dbReference type="GO" id="GO:0051536">
    <property type="term" value="F:iron-sulfur cluster binding"/>
    <property type="evidence" value="ECO:0007669"/>
    <property type="project" value="UniProtKB-KW"/>
</dbReference>
<evidence type="ECO:0000313" key="10">
    <source>
        <dbReference type="Proteomes" id="UP000092401"/>
    </source>
</evidence>
<dbReference type="GO" id="GO:0003824">
    <property type="term" value="F:catalytic activity"/>
    <property type="evidence" value="ECO:0007669"/>
    <property type="project" value="InterPro"/>
</dbReference>
<keyword evidence="3" id="KW-0408">Iron</keyword>
<comment type="caution">
    <text evidence="6">The sequence shown here is derived from an EMBL/GenBank/DDBJ whole genome shotgun (WGS) entry which is preliminary data.</text>
</comment>
<dbReference type="SFLD" id="SFLDG01098">
    <property type="entry name" value="Uncharacterised_Radical_SAM_Su"/>
    <property type="match status" value="1"/>
</dbReference>
<dbReference type="Pfam" id="PF04055">
    <property type="entry name" value="Radical_SAM"/>
    <property type="match status" value="1"/>
</dbReference>
<evidence type="ECO:0000256" key="3">
    <source>
        <dbReference type="ARBA" id="ARBA00023004"/>
    </source>
</evidence>
<dbReference type="SFLD" id="SFLDS00029">
    <property type="entry name" value="Radical_SAM"/>
    <property type="match status" value="1"/>
</dbReference>
<proteinExistence type="predicted"/>
<dbReference type="PATRIC" id="fig|1706438.3.peg.995"/>
<evidence type="ECO:0000313" key="7">
    <source>
        <dbReference type="EMBL" id="KYC47567.1"/>
    </source>
</evidence>
<organism evidence="6 10">
    <name type="scientific">Candidatus Methanofastidiosum methylothiophilum</name>
    <dbReference type="NCBI Taxonomy" id="1705564"/>
    <lineage>
        <taxon>Archaea</taxon>
        <taxon>Methanobacteriati</taxon>
        <taxon>Methanobacteriota</taxon>
        <taxon>Stenosarchaea group</taxon>
        <taxon>Candidatus Methanofastidiosia</taxon>
        <taxon>Candidatus Methanofastidiosales</taxon>
        <taxon>Candidatus Methanofastidiosaceae</taxon>
        <taxon>Candidatus Methanofastidiosum</taxon>
    </lineage>
</organism>
<evidence type="ECO:0000256" key="4">
    <source>
        <dbReference type="ARBA" id="ARBA00023014"/>
    </source>
</evidence>
<accession>A0A150IRH2</accession>
<evidence type="ECO:0000313" key="8">
    <source>
        <dbReference type="EMBL" id="KYC50165.1"/>
    </source>
</evidence>
<dbReference type="InterPro" id="IPR007197">
    <property type="entry name" value="rSAM"/>
</dbReference>
<dbReference type="Proteomes" id="UP000091929">
    <property type="component" value="Unassembled WGS sequence"/>
</dbReference>
<dbReference type="InterPro" id="IPR006638">
    <property type="entry name" value="Elp3/MiaA/NifB-like_rSAM"/>
</dbReference>
<dbReference type="Proteomes" id="UP000092401">
    <property type="component" value="Unassembled WGS sequence"/>
</dbReference>
<dbReference type="SMART" id="SM00729">
    <property type="entry name" value="Elp3"/>
    <property type="match status" value="1"/>
</dbReference>
<dbReference type="GO" id="GO:0046872">
    <property type="term" value="F:metal ion binding"/>
    <property type="evidence" value="ECO:0007669"/>
    <property type="project" value="UniProtKB-KW"/>
</dbReference>
<dbReference type="EMBL" id="LNGE01000032">
    <property type="protein sequence ID" value="KYC45058.1"/>
    <property type="molecule type" value="Genomic_DNA"/>
</dbReference>
<feature type="domain" description="Radical SAM core" evidence="5">
    <location>
        <begin position="20"/>
        <end position="236"/>
    </location>
</feature>
<sequence length="304" mass="34894">MNVLFSLGSAVKLGLKKGTPLVDQRTCYLMMEGQCNAGCLFCIRPKEESKLSRLPWYSSDLVKSIPYIESNFERVCIQSVNRDNFIFDLKEIISKFSNKIPISASLSLKHYDEIELLHGNVDKIGIGLDCVRKDIFKKIKPYYSWNKTWKGLKKASEIFGDFNVVCHLISGLGETEEDMVKTFHKLFGLRIYPSLFALTPIKGTVYEQLSSPDILSYRRVQLAHYLITSDIKSSEDFTFNNGKIVYEIEDFSYLQEDIFITRGCPSCDRPFYNESPKGNIYNFPNTGMISLSTIKNELLNHKIY</sequence>
<dbReference type="AlphaFoldDB" id="A0A150IJJ1"/>
<keyword evidence="2" id="KW-0479">Metal-binding</keyword>
<dbReference type="PROSITE" id="PS51918">
    <property type="entry name" value="RADICAL_SAM"/>
    <property type="match status" value="1"/>
</dbReference>
<evidence type="ECO:0000313" key="6">
    <source>
        <dbReference type="EMBL" id="KYC45058.1"/>
    </source>
</evidence>
<dbReference type="Gene3D" id="3.20.20.70">
    <property type="entry name" value="Aldolase class I"/>
    <property type="match status" value="1"/>
</dbReference>
<dbReference type="EMBL" id="LNGF01000021">
    <property type="protein sequence ID" value="KYC47567.1"/>
    <property type="molecule type" value="Genomic_DNA"/>
</dbReference>
<dbReference type="PATRIC" id="fig|1706437.3.peg.1078"/>
<evidence type="ECO:0000256" key="1">
    <source>
        <dbReference type="ARBA" id="ARBA00022691"/>
    </source>
</evidence>
<keyword evidence="4" id="KW-0411">Iron-sulfur</keyword>
<dbReference type="EMBL" id="LNJC01000018">
    <property type="protein sequence ID" value="KYC50165.1"/>
    <property type="molecule type" value="Genomic_DNA"/>
</dbReference>
<dbReference type="InterPro" id="IPR058240">
    <property type="entry name" value="rSAM_sf"/>
</dbReference>
<reference evidence="9 10" key="1">
    <citation type="journal article" date="2016" name="ISME J.">
        <title>Chasing the elusive Euryarchaeota class WSA2: genomes reveal a uniquely fastidious methyl-reducing methanogen.</title>
        <authorList>
            <person name="Nobu M.K."/>
            <person name="Narihiro T."/>
            <person name="Kuroda K."/>
            <person name="Mei R."/>
            <person name="Liu W.T."/>
        </authorList>
    </citation>
    <scope>NUCLEOTIDE SEQUENCE [LARGE SCALE GENOMIC DNA]</scope>
    <source>
        <strain evidence="6">B03fssc0709_Meth_Bin005</strain>
        <strain evidence="7">B15fssc0709_Meth_Bin003</strain>
        <strain evidence="8">BMIXfssc0709_Meth_Bin006</strain>
    </source>
</reference>
<name>A0A150IJJ1_9EURY</name>
<protein>
    <submittedName>
        <fullName evidence="6">Biotin synthase</fullName>
    </submittedName>
</protein>
<accession>A0A150IZ50</accession>
<dbReference type="SUPFAM" id="SSF102114">
    <property type="entry name" value="Radical SAM enzymes"/>
    <property type="match status" value="1"/>
</dbReference>
<dbReference type="CDD" id="cd01335">
    <property type="entry name" value="Radical_SAM"/>
    <property type="match status" value="1"/>
</dbReference>
<keyword evidence="1" id="KW-0949">S-adenosyl-L-methionine</keyword>
<gene>
    <name evidence="6" type="ORF">APG10_01201</name>
    <name evidence="7" type="ORF">APG11_01068</name>
    <name evidence="8" type="ORF">APG12_00983</name>
</gene>
<dbReference type="Proteomes" id="UP000092403">
    <property type="component" value="Unassembled WGS sequence"/>
</dbReference>
<dbReference type="InterPro" id="IPR013785">
    <property type="entry name" value="Aldolase_TIM"/>
</dbReference>
<evidence type="ECO:0000259" key="5">
    <source>
        <dbReference type="PROSITE" id="PS51918"/>
    </source>
</evidence>
<evidence type="ECO:0000313" key="9">
    <source>
        <dbReference type="Proteomes" id="UP000091929"/>
    </source>
</evidence>
<evidence type="ECO:0000256" key="2">
    <source>
        <dbReference type="ARBA" id="ARBA00022723"/>
    </source>
</evidence>